<dbReference type="EMBL" id="CABDUW010000021">
    <property type="protein sequence ID" value="VTJ52649.1"/>
    <property type="molecule type" value="Genomic_DNA"/>
</dbReference>
<dbReference type="Proteomes" id="UP000662637">
    <property type="component" value="Unassembled WGS sequence"/>
</dbReference>
<dbReference type="Pfam" id="PF16212">
    <property type="entry name" value="PhoLip_ATPase_C"/>
    <property type="match status" value="1"/>
</dbReference>
<evidence type="ECO:0000256" key="5">
    <source>
        <dbReference type="SAM" id="Phobius"/>
    </source>
</evidence>
<keyword evidence="5" id="KW-1133">Transmembrane helix</keyword>
<evidence type="ECO:0000313" key="7">
    <source>
        <dbReference type="EMBL" id="KAF7466690.1"/>
    </source>
</evidence>
<keyword evidence="2" id="KW-0479">Metal-binding</keyword>
<feature type="transmembrane region" description="Helical" evidence="5">
    <location>
        <begin position="72"/>
        <end position="93"/>
    </location>
</feature>
<dbReference type="PANTHER" id="PTHR24092">
    <property type="entry name" value="PROBABLE PHOSPHOLIPID-TRANSPORTING ATPASE"/>
    <property type="match status" value="1"/>
</dbReference>
<comment type="subcellular location">
    <subcellularLocation>
        <location evidence="1">Membrane</location>
        <topology evidence="1">Multi-pass membrane protein</topology>
    </subcellularLocation>
</comment>
<evidence type="ECO:0000256" key="4">
    <source>
        <dbReference type="SAM" id="MobiDB-lite"/>
    </source>
</evidence>
<dbReference type="InterPro" id="IPR032630">
    <property type="entry name" value="P_typ_ATPase_c"/>
</dbReference>
<dbReference type="GO" id="GO:0140326">
    <property type="term" value="F:ATPase-coupled intramembrane lipid transporter activity"/>
    <property type="evidence" value="ECO:0007669"/>
    <property type="project" value="TreeGrafter"/>
</dbReference>
<organism evidence="8 9">
    <name type="scientific">Marmota monax</name>
    <name type="common">Woodchuck</name>
    <dbReference type="NCBI Taxonomy" id="9995"/>
    <lineage>
        <taxon>Eukaryota</taxon>
        <taxon>Metazoa</taxon>
        <taxon>Chordata</taxon>
        <taxon>Craniata</taxon>
        <taxon>Vertebrata</taxon>
        <taxon>Euteleostomi</taxon>
        <taxon>Mammalia</taxon>
        <taxon>Eutheria</taxon>
        <taxon>Euarchontoglires</taxon>
        <taxon>Glires</taxon>
        <taxon>Rodentia</taxon>
        <taxon>Sciuromorpha</taxon>
        <taxon>Sciuridae</taxon>
        <taxon>Xerinae</taxon>
        <taxon>Marmotini</taxon>
        <taxon>Marmota</taxon>
    </lineage>
</organism>
<proteinExistence type="predicted"/>
<dbReference type="GO" id="GO:0045332">
    <property type="term" value="P:phospholipid translocation"/>
    <property type="evidence" value="ECO:0007669"/>
    <property type="project" value="TreeGrafter"/>
</dbReference>
<feature type="transmembrane region" description="Helical" evidence="5">
    <location>
        <begin position="146"/>
        <end position="164"/>
    </location>
</feature>
<dbReference type="GO" id="GO:0005886">
    <property type="term" value="C:plasma membrane"/>
    <property type="evidence" value="ECO:0007669"/>
    <property type="project" value="TreeGrafter"/>
</dbReference>
<keyword evidence="5" id="KW-0812">Transmembrane</keyword>
<reference evidence="8 9" key="1">
    <citation type="submission" date="2019-04" db="EMBL/GenBank/DDBJ databases">
        <authorList>
            <person name="Alioto T."/>
            <person name="Alioto T."/>
        </authorList>
    </citation>
    <scope>NUCLEOTIDE SEQUENCE [LARGE SCALE GENOMIC DNA]</scope>
</reference>
<feature type="compositionally biased region" description="Basic and acidic residues" evidence="4">
    <location>
        <begin position="299"/>
        <end position="308"/>
    </location>
</feature>
<protein>
    <recommendedName>
        <fullName evidence="6">P-type ATPase C-terminal domain-containing protein</fullName>
    </recommendedName>
</protein>
<name>A0A5E4A6I5_MARMO</name>
<sequence length="331" mass="36801">MRKLLGSLAADTNEGRHLYSDGDGTFYGETLSLPPSLWYFQDVNETWSLHFPELYIPGQHNLYFNKKEFVKCLLHGIYSSFVLFFVPMGTIYNSARSDGKDISDIQTFCLLVQTSLIWVVTVQVWPLAVGMRGLDGELSRKTGSDGLCLMFPTIFQFLGVARNTMNQSQLWLGLILSVILCIIPAFGYQFLQPLIWPLSVDKVLDTIHYGKISPPQVQVRTKVKHLGLRRSAYAFSHKQGFGALITSGKTTKAKKNSFPLKKGDRAFPTRLERRGTPACTACNATPGGRETLPLQPPPARKDEAEARSEVPSSPDEMCSAPLGSRGSVWCC</sequence>
<feature type="region of interest" description="Disordered" evidence="4">
    <location>
        <begin position="283"/>
        <end position="322"/>
    </location>
</feature>
<keyword evidence="9" id="KW-1185">Reference proteome</keyword>
<gene>
    <name evidence="7" type="ORF">GHT09_002057</name>
    <name evidence="8" type="ORF">MONAX_5E041340</name>
</gene>
<evidence type="ECO:0000256" key="3">
    <source>
        <dbReference type="ARBA" id="ARBA00022842"/>
    </source>
</evidence>
<reference evidence="7" key="2">
    <citation type="submission" date="2020-08" db="EMBL/GenBank/DDBJ databases">
        <authorList>
            <person name="Shumante A."/>
            <person name="Zimin A.V."/>
            <person name="Puiu D."/>
            <person name="Salzberg S.L."/>
        </authorList>
    </citation>
    <scope>NUCLEOTIDE SEQUENCE</scope>
    <source>
        <strain evidence="7">WC2-LM</strain>
        <tissue evidence="7">Liver</tissue>
    </source>
</reference>
<dbReference type="EMBL" id="WJEC01007837">
    <property type="protein sequence ID" value="KAF7466690.1"/>
    <property type="molecule type" value="Genomic_DNA"/>
</dbReference>
<feature type="transmembrane region" description="Helical" evidence="5">
    <location>
        <begin position="105"/>
        <end position="125"/>
    </location>
</feature>
<evidence type="ECO:0000259" key="6">
    <source>
        <dbReference type="Pfam" id="PF16212"/>
    </source>
</evidence>
<accession>A0A5E4A6I5</accession>
<dbReference type="GO" id="GO:0007030">
    <property type="term" value="P:Golgi organization"/>
    <property type="evidence" value="ECO:0007669"/>
    <property type="project" value="TreeGrafter"/>
</dbReference>
<keyword evidence="3" id="KW-0460">Magnesium</keyword>
<evidence type="ECO:0000313" key="9">
    <source>
        <dbReference type="Proteomes" id="UP000335636"/>
    </source>
</evidence>
<evidence type="ECO:0000256" key="2">
    <source>
        <dbReference type="ARBA" id="ARBA00022723"/>
    </source>
</evidence>
<dbReference type="GO" id="GO:0046872">
    <property type="term" value="F:metal ion binding"/>
    <property type="evidence" value="ECO:0007669"/>
    <property type="project" value="UniProtKB-KW"/>
</dbReference>
<keyword evidence="5" id="KW-0472">Membrane</keyword>
<evidence type="ECO:0000313" key="8">
    <source>
        <dbReference type="EMBL" id="VTJ52649.1"/>
    </source>
</evidence>
<feature type="domain" description="P-type ATPase C-terminal" evidence="6">
    <location>
        <begin position="41"/>
        <end position="124"/>
    </location>
</feature>
<evidence type="ECO:0000256" key="1">
    <source>
        <dbReference type="ARBA" id="ARBA00004141"/>
    </source>
</evidence>
<dbReference type="AlphaFoldDB" id="A0A5E4A6I5"/>
<dbReference type="PANTHER" id="PTHR24092:SF52">
    <property type="entry name" value="PHOSPHOLIPID-TRANSPORTING ATPASE FETA"/>
    <property type="match status" value="1"/>
</dbReference>
<dbReference type="Proteomes" id="UP000335636">
    <property type="component" value="Unassembled WGS sequence"/>
</dbReference>
<dbReference type="GO" id="GO:0005802">
    <property type="term" value="C:trans-Golgi network"/>
    <property type="evidence" value="ECO:0007669"/>
    <property type="project" value="TreeGrafter"/>
</dbReference>
<feature type="transmembrane region" description="Helical" evidence="5">
    <location>
        <begin position="170"/>
        <end position="191"/>
    </location>
</feature>